<dbReference type="CDD" id="cd02253">
    <property type="entry name" value="DmpA"/>
    <property type="match status" value="1"/>
</dbReference>
<reference evidence="2 4" key="1">
    <citation type="journal article" date="2016" name="PLoS ONE">
        <title>Sequence Assembly of Yarrowia lipolytica Strain W29/CLIB89 Shows Transposable Element Diversity.</title>
        <authorList>
            <person name="Magnan C."/>
            <person name="Yu J."/>
            <person name="Chang I."/>
            <person name="Jahn E."/>
            <person name="Kanomata Y."/>
            <person name="Wu J."/>
            <person name="Zeller M."/>
            <person name="Oakes M."/>
            <person name="Baldi P."/>
            <person name="Sandmeyer S."/>
        </authorList>
    </citation>
    <scope>NUCLEOTIDE SEQUENCE [LARGE SCALE GENOMIC DNA]</scope>
    <source>
        <strain evidence="2">CLIB89</strain>
        <strain evidence="4">CLIB89(W29)</strain>
    </source>
</reference>
<evidence type="ECO:0000313" key="4">
    <source>
        <dbReference type="Proteomes" id="UP000182444"/>
    </source>
</evidence>
<evidence type="ECO:0000256" key="1">
    <source>
        <dbReference type="ARBA" id="ARBA00007068"/>
    </source>
</evidence>
<dbReference type="GO" id="GO:0004177">
    <property type="term" value="F:aminopeptidase activity"/>
    <property type="evidence" value="ECO:0007669"/>
    <property type="project" value="TreeGrafter"/>
</dbReference>
<dbReference type="Proteomes" id="UP000256601">
    <property type="component" value="Unassembled WGS sequence"/>
</dbReference>
<dbReference type="EMBL" id="CP017558">
    <property type="protein sequence ID" value="AOW06648.1"/>
    <property type="molecule type" value="Genomic_DNA"/>
</dbReference>
<dbReference type="VEuPathDB" id="FungiDB:YALI1_F06578g"/>
<dbReference type="eggNOG" id="ENOG502QRNQ">
    <property type="taxonomic scope" value="Eukaryota"/>
</dbReference>
<dbReference type="GeneID" id="2909024"/>
<protein>
    <submittedName>
        <fullName evidence="3">Peptidase family S58-domain-containing protein</fullName>
    </submittedName>
</protein>
<dbReference type="KEGG" id="yli:2909024"/>
<dbReference type="InterPro" id="IPR016117">
    <property type="entry name" value="ArgJ-like_dom_sf"/>
</dbReference>
<dbReference type="VEuPathDB" id="FungiDB:YALI0_F04290g"/>
<dbReference type="PANTHER" id="PTHR36512">
    <property type="entry name" value="D-AMINOPEPTIDASE"/>
    <property type="match status" value="1"/>
</dbReference>
<comment type="similarity">
    <text evidence="1">Belongs to the peptidase S58 family.</text>
</comment>
<evidence type="ECO:0000313" key="5">
    <source>
        <dbReference type="Proteomes" id="UP000256601"/>
    </source>
</evidence>
<dbReference type="PANTHER" id="PTHR36512:SF3">
    <property type="entry name" value="BLR5678 PROTEIN"/>
    <property type="match status" value="1"/>
</dbReference>
<dbReference type="Proteomes" id="UP000182444">
    <property type="component" value="Chromosome 1F"/>
</dbReference>
<dbReference type="Gene3D" id="3.60.70.12">
    <property type="entry name" value="L-amino peptidase D-ALA esterase/amidase"/>
    <property type="match status" value="1"/>
</dbReference>
<organism evidence="2 4">
    <name type="scientific">Yarrowia lipolytica</name>
    <name type="common">Candida lipolytica</name>
    <dbReference type="NCBI Taxonomy" id="4952"/>
    <lineage>
        <taxon>Eukaryota</taxon>
        <taxon>Fungi</taxon>
        <taxon>Dikarya</taxon>
        <taxon>Ascomycota</taxon>
        <taxon>Saccharomycotina</taxon>
        <taxon>Dipodascomycetes</taxon>
        <taxon>Dipodascales</taxon>
        <taxon>Dipodascales incertae sedis</taxon>
        <taxon>Yarrowia</taxon>
    </lineage>
</organism>
<accession>A0A1D8NM05</accession>
<dbReference type="FunFam" id="3.60.70.12:FF:000004">
    <property type="entry name" value="Beta-peptidyl aminopeptidase BapA"/>
    <property type="match status" value="1"/>
</dbReference>
<gene>
    <name evidence="3" type="ORF">B0I71DRAFT_22724</name>
    <name evidence="2" type="ORF">YALI1_F06578g</name>
</gene>
<dbReference type="InterPro" id="IPR005321">
    <property type="entry name" value="Peptidase_S58_DmpA"/>
</dbReference>
<dbReference type="OMA" id="CNDGWLN"/>
<reference evidence="3 5" key="2">
    <citation type="submission" date="2018-07" db="EMBL/GenBank/DDBJ databases">
        <title>Draft Genome Assemblies for Five Robust Yarrowia lipolytica Strains Exhibiting High Lipid Production and Pentose Sugar Utilization and Sugar Alcohol Secretion from Undetoxified Lignocellulosic Biomass Hydrolysates.</title>
        <authorList>
            <consortium name="DOE Joint Genome Institute"/>
            <person name="Walker C."/>
            <person name="Ryu S."/>
            <person name="Na H."/>
            <person name="Zane M."/>
            <person name="LaButti K."/>
            <person name="Lipzen A."/>
            <person name="Haridas S."/>
            <person name="Barry K."/>
            <person name="Grigoriev I.V."/>
            <person name="Quarterman J."/>
            <person name="Slininger P."/>
            <person name="Dien B."/>
            <person name="Trinh C.T."/>
        </authorList>
    </citation>
    <scope>NUCLEOTIDE SEQUENCE [LARGE SCALE GENOMIC DNA]</scope>
    <source>
        <strain evidence="3 5">YB392</strain>
    </source>
</reference>
<dbReference type="AlphaFoldDB" id="A0A1D8NM05"/>
<proteinExistence type="inferred from homology"/>
<evidence type="ECO:0000313" key="3">
    <source>
        <dbReference type="EMBL" id="RDW27286.1"/>
    </source>
</evidence>
<evidence type="ECO:0000313" key="2">
    <source>
        <dbReference type="EMBL" id="AOW06648.1"/>
    </source>
</evidence>
<dbReference type="EMBL" id="KZ857330">
    <property type="protein sequence ID" value="RDW27286.1"/>
    <property type="molecule type" value="Genomic_DNA"/>
</dbReference>
<dbReference type="SUPFAM" id="SSF56266">
    <property type="entry name" value="DmpA/ArgJ-like"/>
    <property type="match status" value="1"/>
</dbReference>
<sequence length="370" mass="38940">MPRARDLNIPLDGTPGPNNAITDVPGVEVGYTTLTSGGAKTGVTAILPRGKTGVGKACTAATFSFNGNGELTGRSMIDEAGVLALPILITNSHSVGAVHRACDLWVAKHFPKVAAQWMLPVVGETWDGYLNEINGDHVKEDHVFDALNTASSGPLQEGNVGGGTGMNCYSFKGGSGTSSRNVQFGTKSYTVGCLLQANFGRRNEFKVAGRPLGKDSKAPNPMGTTDWFEREAEGLPKVPEGSGSIIVVIATDAPLLPGQLQALCRRVPLGLARTGTSGGHFSGDIFVAFSTAESAASIASKMPYGPAKDEDIQTIQFVPWGHIDMFYEAVVQCVEEAVLNAMVAAEDMEGRDGHKSFALPHGEVREAFCT</sequence>
<dbReference type="Pfam" id="PF03576">
    <property type="entry name" value="Peptidase_S58"/>
    <property type="match status" value="1"/>
</dbReference>
<name>A0A1D8NM05_YARLL</name>